<dbReference type="Pfam" id="PF24633">
    <property type="entry name" value="DUF7630"/>
    <property type="match status" value="1"/>
</dbReference>
<gene>
    <name evidence="3" type="ORF">AMSG_10527</name>
</gene>
<evidence type="ECO:0000259" key="2">
    <source>
        <dbReference type="Pfam" id="PF24633"/>
    </source>
</evidence>
<keyword evidence="4" id="KW-1185">Reference proteome</keyword>
<dbReference type="OrthoDB" id="430826at2759"/>
<feature type="transmembrane region" description="Helical" evidence="1">
    <location>
        <begin position="975"/>
        <end position="995"/>
    </location>
</feature>
<keyword evidence="1" id="KW-1133">Transmembrane helix</keyword>
<dbReference type="OMA" id="NSECERG"/>
<dbReference type="SUPFAM" id="SSF51126">
    <property type="entry name" value="Pectin lyase-like"/>
    <property type="match status" value="1"/>
</dbReference>
<protein>
    <recommendedName>
        <fullName evidence="2">DUF7630 domain-containing protein</fullName>
    </recommendedName>
</protein>
<feature type="transmembrane region" description="Helical" evidence="1">
    <location>
        <begin position="1007"/>
        <end position="1028"/>
    </location>
</feature>
<dbReference type="InterPro" id="IPR011050">
    <property type="entry name" value="Pectin_lyase_fold/virulence"/>
</dbReference>
<sequence length="1104" mass="116928">MDILWSGKAHLNFAEFGLTAFINKGDRVFEPRLISLQAGTMAYRKRTAWLVDMDNDGDFDVLRLLTFGGFGVVVNRGPWPLGFRTYCLPSSCNSLTDSDCLVDAFATRDRHRADFIELPSTYTGCPRSPIEVKYEPGLGPLTIHPSFDVPGSGTINCGSGGVLFDIKDGGSLTLDSLVILGTTSALTYPPRPGIQVRDEGALTMRNCSVAHANSGISPFGDLREVRVDGGFLAVTSNGSLAVADTSFRKCTSSGSGGAIAVSSGASVSVTRSSFVECAASSGVGGAVAVEFVMPAAASEVFLADVQFEANTAMYGGAIAAFDDALASPMDSDPSQLPWRPVGSATTSGGRVAMERVTFSGNAAHRGDVAYLCGATLQVMDATEGGQASHDADVDSGSITFTCVPAMVDGRALENAVALSETGWLDVAASSALRNVRSGPVYLRLANVTTPVELVSGTPASELVFEVFDAYGNPSADATVSLQVAPGSEAQLKLLGDKVLVAVSATPMGQATMAGAVLAAADADMLGETTEVLAGINLVLTGTMVESASLMATASVRLGACPRGYGVISPSPFLCGECQDGSYSPETTTESCIPYPLCPRNTHRPGKSTAFDVGPCECKPGFWSPNRRRNEVCVMCPVGGICRGSSVEAPVAAQGYFDVSNVTGVAAQLAPCPRPDSCKVNSECERGTTDFMCRKCEDGYYTNRALRCVKCPASAKLVFVVFVAGVVVVTIGFVTGVIVLAQRQNKARRELVPMSTPYGVKAAVLYVQTMAVIGGASLLNWPSPLNFTLDLFSLFNLSFSLVGAECVLDDFALTYKFSVILPGLLLAVVIAAAATARYVFRLGDVKVGQVVRRLVCVVGPMLYITSAYASLLLFDCTRLPSGEYVLDADVGQKCFDDQWFDMLPFGLFAVVAYVIGLPLFLFVILARARNSLGEPHVKAELGVLYEAYKPQFYLFEIALLGKRLALVAVAMFASRLIVWLLFFLLCLFALFGAVQLRLQPFAKASHNSVELALNGIAMFVLTVGAFFWADDFPNSLSHLLFVVMAMFALSSGVILLVRVILRDLRDIRQRSSTVDDGVVVGLLSLSGEVSLSGSLSDLSELDEEA</sequence>
<reference evidence="3 4" key="1">
    <citation type="submission" date="2010-05" db="EMBL/GenBank/DDBJ databases">
        <title>The Genome Sequence of Thecamonas trahens ATCC 50062.</title>
        <authorList>
            <consortium name="The Broad Institute Genome Sequencing Platform"/>
            <person name="Russ C."/>
            <person name="Cuomo C."/>
            <person name="Shea T."/>
            <person name="Young S.K."/>
            <person name="Zeng Q."/>
            <person name="Koehrsen M."/>
            <person name="Haas B."/>
            <person name="Borodovsky M."/>
            <person name="Guigo R."/>
            <person name="Alvarado L."/>
            <person name="Berlin A."/>
            <person name="Bochicchio J."/>
            <person name="Borenstein D."/>
            <person name="Chapman S."/>
            <person name="Chen Z."/>
            <person name="Freedman E."/>
            <person name="Gellesch M."/>
            <person name="Goldberg J."/>
            <person name="Griggs A."/>
            <person name="Gujja S."/>
            <person name="Heilman E."/>
            <person name="Heiman D."/>
            <person name="Hepburn T."/>
            <person name="Howarth C."/>
            <person name="Jen D."/>
            <person name="Larson L."/>
            <person name="Mehta T."/>
            <person name="Park D."/>
            <person name="Pearson M."/>
            <person name="Roberts A."/>
            <person name="Saif S."/>
            <person name="Shenoy N."/>
            <person name="Sisk P."/>
            <person name="Stolte C."/>
            <person name="Sykes S."/>
            <person name="Thomson T."/>
            <person name="Walk T."/>
            <person name="White J."/>
            <person name="Yandava C."/>
            <person name="Burger G."/>
            <person name="Gray M.W."/>
            <person name="Holland P.W.H."/>
            <person name="King N."/>
            <person name="Lang F.B.F."/>
            <person name="Roger A.J."/>
            <person name="Ruiz-Trillo I."/>
            <person name="Lander E."/>
            <person name="Nusbaum C."/>
        </authorList>
    </citation>
    <scope>NUCLEOTIDE SEQUENCE [LARGE SCALE GENOMIC DNA]</scope>
    <source>
        <strain evidence="3 4">ATCC 50062</strain>
    </source>
</reference>
<feature type="transmembrane region" description="Helical" evidence="1">
    <location>
        <begin position="818"/>
        <end position="839"/>
    </location>
</feature>
<feature type="domain" description="DUF7630" evidence="2">
    <location>
        <begin position="670"/>
        <end position="710"/>
    </location>
</feature>
<dbReference type="CDD" id="cd00185">
    <property type="entry name" value="TNFRSF"/>
    <property type="match status" value="1"/>
</dbReference>
<evidence type="ECO:0000313" key="3">
    <source>
        <dbReference type="EMBL" id="KNC54873.1"/>
    </source>
</evidence>
<dbReference type="PANTHER" id="PTHR11319">
    <property type="entry name" value="G PROTEIN-COUPLED RECEPTOR-RELATED"/>
    <property type="match status" value="1"/>
</dbReference>
<feature type="transmembrane region" description="Helical" evidence="1">
    <location>
        <begin position="951"/>
        <end position="969"/>
    </location>
</feature>
<name>A0A0L0DTS0_THETB</name>
<evidence type="ECO:0000313" key="4">
    <source>
        <dbReference type="Proteomes" id="UP000054408"/>
    </source>
</evidence>
<keyword evidence="1" id="KW-0472">Membrane</keyword>
<feature type="transmembrane region" description="Helical" evidence="1">
    <location>
        <begin position="716"/>
        <end position="740"/>
    </location>
</feature>
<feature type="transmembrane region" description="Helical" evidence="1">
    <location>
        <begin position="761"/>
        <end position="780"/>
    </location>
</feature>
<dbReference type="InterPro" id="IPR056047">
    <property type="entry name" value="CRMPA-like_DUF7630"/>
</dbReference>
<keyword evidence="1" id="KW-0812">Transmembrane</keyword>
<proteinExistence type="predicted"/>
<dbReference type="AlphaFoldDB" id="A0A0L0DTS0"/>
<feature type="transmembrane region" description="Helical" evidence="1">
    <location>
        <begin position="904"/>
        <end position="925"/>
    </location>
</feature>
<dbReference type="GeneID" id="25568733"/>
<accession>A0A0L0DTS0</accession>
<dbReference type="EMBL" id="GL349492">
    <property type="protein sequence ID" value="KNC54873.1"/>
    <property type="molecule type" value="Genomic_DNA"/>
</dbReference>
<feature type="transmembrane region" description="Helical" evidence="1">
    <location>
        <begin position="1034"/>
        <end position="1060"/>
    </location>
</feature>
<evidence type="ECO:0000256" key="1">
    <source>
        <dbReference type="SAM" id="Phobius"/>
    </source>
</evidence>
<organism evidence="3 4">
    <name type="scientific">Thecamonas trahens ATCC 50062</name>
    <dbReference type="NCBI Taxonomy" id="461836"/>
    <lineage>
        <taxon>Eukaryota</taxon>
        <taxon>Apusozoa</taxon>
        <taxon>Apusomonadida</taxon>
        <taxon>Apusomonadidae</taxon>
        <taxon>Thecamonas</taxon>
    </lineage>
</organism>
<dbReference type="PANTHER" id="PTHR11319:SF35">
    <property type="entry name" value="OUTER MEMBRANE PROTEIN PMPC-RELATED"/>
    <property type="match status" value="1"/>
</dbReference>
<dbReference type="Proteomes" id="UP000054408">
    <property type="component" value="Unassembled WGS sequence"/>
</dbReference>
<dbReference type="RefSeq" id="XP_013753469.1">
    <property type="nucleotide sequence ID" value="XM_013898015.1"/>
</dbReference>
<feature type="transmembrane region" description="Helical" evidence="1">
    <location>
        <begin position="851"/>
        <end position="873"/>
    </location>
</feature>